<evidence type="ECO:0000259" key="2">
    <source>
        <dbReference type="PROSITE" id="PS52001"/>
    </source>
</evidence>
<organism evidence="4 5">
    <name type="scientific">Vespula squamosa</name>
    <name type="common">Southern yellow jacket</name>
    <name type="synonym">Wasp</name>
    <dbReference type="NCBI Taxonomy" id="30214"/>
    <lineage>
        <taxon>Eukaryota</taxon>
        <taxon>Metazoa</taxon>
        <taxon>Ecdysozoa</taxon>
        <taxon>Arthropoda</taxon>
        <taxon>Hexapoda</taxon>
        <taxon>Insecta</taxon>
        <taxon>Pterygota</taxon>
        <taxon>Neoptera</taxon>
        <taxon>Endopterygota</taxon>
        <taxon>Hymenoptera</taxon>
        <taxon>Apocrita</taxon>
        <taxon>Aculeata</taxon>
        <taxon>Vespoidea</taxon>
        <taxon>Vespidae</taxon>
        <taxon>Vespinae</taxon>
        <taxon>Vespula</taxon>
    </lineage>
</organism>
<dbReference type="InterPro" id="IPR047574">
    <property type="entry name" value="AD"/>
</dbReference>
<dbReference type="Proteomes" id="UP001607302">
    <property type="component" value="Unassembled WGS sequence"/>
</dbReference>
<dbReference type="SMART" id="SM00995">
    <property type="entry name" value="AD"/>
    <property type="match status" value="1"/>
</dbReference>
<reference evidence="4 5" key="1">
    <citation type="journal article" date="2024" name="Ann. Entomol. Soc. Am.">
        <title>Genomic analyses of the southern and eastern yellowjacket wasps (Hymenoptera: Vespidae) reveal evolutionary signatures of social life.</title>
        <authorList>
            <person name="Catto M.A."/>
            <person name="Caine P.B."/>
            <person name="Orr S.E."/>
            <person name="Hunt B.G."/>
            <person name="Goodisman M.A.D."/>
        </authorList>
    </citation>
    <scope>NUCLEOTIDE SEQUENCE [LARGE SCALE GENOMIC DNA]</scope>
    <source>
        <strain evidence="4">233</strain>
        <tissue evidence="4">Head and thorax</tissue>
    </source>
</reference>
<gene>
    <name evidence="4" type="ORF">V1478_000938</name>
</gene>
<dbReference type="PROSITE" id="PS52002">
    <property type="entry name" value="SM"/>
    <property type="match status" value="1"/>
</dbReference>
<dbReference type="PANTHER" id="PTHR13542">
    <property type="entry name" value="LSM12 HOMOLOG"/>
    <property type="match status" value="1"/>
</dbReference>
<comment type="caution">
    <text evidence="4">The sequence shown here is derived from an EMBL/GenBank/DDBJ whole genome shotgun (WGS) entry which is preliminary data.</text>
</comment>
<proteinExistence type="inferred from homology"/>
<accession>A0ABD2C6X3</accession>
<evidence type="ECO:0000313" key="4">
    <source>
        <dbReference type="EMBL" id="KAL2740797.1"/>
    </source>
</evidence>
<dbReference type="Pfam" id="PF21166">
    <property type="entry name" value="LSM12_LSM"/>
    <property type="match status" value="1"/>
</dbReference>
<keyword evidence="5" id="KW-1185">Reference proteome</keyword>
<feature type="domain" description="Sm" evidence="3">
    <location>
        <begin position="1"/>
        <end position="71"/>
    </location>
</feature>
<dbReference type="InterPro" id="IPR047575">
    <property type="entry name" value="Sm"/>
</dbReference>
<dbReference type="AlphaFoldDB" id="A0ABD2C6X3"/>
<comment type="similarity">
    <text evidence="1">Belongs to the LSM12 family.</text>
</comment>
<dbReference type="PROSITE" id="PS52001">
    <property type="entry name" value="AD"/>
    <property type="match status" value="1"/>
</dbReference>
<sequence length="242" mass="26931">MAGVSDCFSIGSTVACKTCYNKEIEGEVLAFDPQTKMLILKCPASNGRPSLNDVHIVNLSLVSDVQVKREVSPTTSEPPQSLNLQMLNRRVRNQIEEKKRLVMALQAGVSPEGQKLFIAISKTIQDITWNGANIVVFDNVTIRPPYKVDNVHGNEDSGAYKHVKKVVEKHIKDTAASAQVQQQREQQQQPQKGSIFTKEKALCAFAEVPLFESKKGDKSNGLFKRRNHCKIDTSVIDIEILN</sequence>
<evidence type="ECO:0000256" key="1">
    <source>
        <dbReference type="ARBA" id="ARBA00006359"/>
    </source>
</evidence>
<dbReference type="InterPro" id="IPR019181">
    <property type="entry name" value="LSM12_ABD"/>
</dbReference>
<dbReference type="InterPro" id="IPR048478">
    <property type="entry name" value="LSM12_LSM"/>
</dbReference>
<dbReference type="InterPro" id="IPR039683">
    <property type="entry name" value="Lsm12-like"/>
</dbReference>
<dbReference type="EMBL" id="JAUDFV010000020">
    <property type="protein sequence ID" value="KAL2740797.1"/>
    <property type="molecule type" value="Genomic_DNA"/>
</dbReference>
<feature type="domain" description="AD" evidence="2">
    <location>
        <begin position="80"/>
        <end position="175"/>
    </location>
</feature>
<evidence type="ECO:0000313" key="5">
    <source>
        <dbReference type="Proteomes" id="UP001607302"/>
    </source>
</evidence>
<evidence type="ECO:0000259" key="3">
    <source>
        <dbReference type="PROSITE" id="PS52002"/>
    </source>
</evidence>
<dbReference type="CDD" id="cd01735">
    <property type="entry name" value="LSm12_N"/>
    <property type="match status" value="1"/>
</dbReference>
<dbReference type="Pfam" id="PF09793">
    <property type="entry name" value="AD"/>
    <property type="match status" value="1"/>
</dbReference>
<name>A0ABD2C6X3_VESSQ</name>
<protein>
    <submittedName>
        <fullName evidence="4">Protein LSM12</fullName>
    </submittedName>
</protein>